<dbReference type="STRING" id="1856405.BFC17_03540"/>
<dbReference type="PANTHER" id="PTHR42964:SF1">
    <property type="entry name" value="POLYKETIDE BIOSYNTHESIS ENOYL-COA HYDRATASE PKSH-RELATED"/>
    <property type="match status" value="1"/>
</dbReference>
<keyword evidence="4" id="KW-1185">Reference proteome</keyword>
<dbReference type="Proteomes" id="UP000176037">
    <property type="component" value="Unassembled WGS sequence"/>
</dbReference>
<dbReference type="InterPro" id="IPR014748">
    <property type="entry name" value="Enoyl-CoA_hydra_C"/>
</dbReference>
<dbReference type="RefSeq" id="WP_070177723.1">
    <property type="nucleotide sequence ID" value="NZ_BMJR01000002.1"/>
</dbReference>
<evidence type="ECO:0000313" key="3">
    <source>
        <dbReference type="EMBL" id="OFI33347.1"/>
    </source>
</evidence>
<dbReference type="CDD" id="cd06558">
    <property type="entry name" value="crotonase-like"/>
    <property type="match status" value="1"/>
</dbReference>
<dbReference type="EMBL" id="MJIC01000015">
    <property type="protein sequence ID" value="OFI33347.1"/>
    <property type="molecule type" value="Genomic_DNA"/>
</dbReference>
<dbReference type="Gene3D" id="3.90.226.10">
    <property type="entry name" value="2-enoyl-CoA Hydratase, Chain A, domain 1"/>
    <property type="match status" value="1"/>
</dbReference>
<comment type="similarity">
    <text evidence="1 2">Belongs to the enoyl-CoA hydratase/isomerase family.</text>
</comment>
<organism evidence="3 4">
    <name type="scientific">Alteromonas lipolytica</name>
    <dbReference type="NCBI Taxonomy" id="1856405"/>
    <lineage>
        <taxon>Bacteria</taxon>
        <taxon>Pseudomonadati</taxon>
        <taxon>Pseudomonadota</taxon>
        <taxon>Gammaproteobacteria</taxon>
        <taxon>Alteromonadales</taxon>
        <taxon>Alteromonadaceae</taxon>
        <taxon>Alteromonas/Salinimonas group</taxon>
        <taxon>Alteromonas</taxon>
    </lineage>
</organism>
<dbReference type="SUPFAM" id="SSF52096">
    <property type="entry name" value="ClpP/crotonase"/>
    <property type="match status" value="1"/>
</dbReference>
<evidence type="ECO:0008006" key="5">
    <source>
        <dbReference type="Google" id="ProtNLM"/>
    </source>
</evidence>
<gene>
    <name evidence="3" type="ORF">BFC17_03540</name>
</gene>
<evidence type="ECO:0000313" key="4">
    <source>
        <dbReference type="Proteomes" id="UP000176037"/>
    </source>
</evidence>
<dbReference type="InterPro" id="IPR018376">
    <property type="entry name" value="Enoyl-CoA_hyd/isom_CS"/>
</dbReference>
<evidence type="ECO:0000256" key="1">
    <source>
        <dbReference type="ARBA" id="ARBA00005254"/>
    </source>
</evidence>
<dbReference type="Gene3D" id="1.10.12.10">
    <property type="entry name" value="Lyase 2-enoyl-coa Hydratase, Chain A, domain 2"/>
    <property type="match status" value="1"/>
</dbReference>
<dbReference type="PANTHER" id="PTHR42964">
    <property type="entry name" value="ENOYL-COA HYDRATASE"/>
    <property type="match status" value="1"/>
</dbReference>
<comment type="caution">
    <text evidence="3">The sequence shown here is derived from an EMBL/GenBank/DDBJ whole genome shotgun (WGS) entry which is preliminary data.</text>
</comment>
<name>A0A1E8FBN3_9ALTE</name>
<accession>A0A1E8FBN3</accession>
<protein>
    <recommendedName>
        <fullName evidence="5">Enoyl-CoA hydratase</fullName>
    </recommendedName>
</protein>
<dbReference type="Pfam" id="PF00378">
    <property type="entry name" value="ECH_1"/>
    <property type="match status" value="1"/>
</dbReference>
<reference evidence="3 4" key="1">
    <citation type="submission" date="2016-09" db="EMBL/GenBank/DDBJ databases">
        <title>Alteromonas lipolytica, a new species isolated from sea water.</title>
        <authorList>
            <person name="Wu Y.-H."/>
            <person name="Cheng H."/>
            <person name="Xu X.-W."/>
        </authorList>
    </citation>
    <scope>NUCLEOTIDE SEQUENCE [LARGE SCALE GENOMIC DNA]</scope>
    <source>
        <strain evidence="3 4">JW12</strain>
    </source>
</reference>
<proteinExistence type="inferred from homology"/>
<sequence>MTDSAVTLSIHDNIASICINRPERKNAMSQAMWLRLYELLCEVEQDPEVRVVVLTGSGGCFSAGADIKEFAGFASDSEALKASNAQIMQTQLKLEMLNRPTIAMVEGACVGGGCGLALACDMRVAAESAFFAITPAKLGLLYSHRDTRRLLALVGPSKTKELLFTGQRLSAQAALACGFINKLATTDDVQTVTDELAATIAANSQSAIRGIKTMLAGLEGVTDLSESEYLTLFDDAFSSADCEEGLAAFLDKRAAKFTWG</sequence>
<dbReference type="GO" id="GO:0003824">
    <property type="term" value="F:catalytic activity"/>
    <property type="evidence" value="ECO:0007669"/>
    <property type="project" value="InterPro"/>
</dbReference>
<evidence type="ECO:0000256" key="2">
    <source>
        <dbReference type="RuleBase" id="RU003707"/>
    </source>
</evidence>
<dbReference type="OrthoDB" id="4608673at2"/>
<dbReference type="AlphaFoldDB" id="A0A1E8FBN3"/>
<dbReference type="InterPro" id="IPR029045">
    <property type="entry name" value="ClpP/crotonase-like_dom_sf"/>
</dbReference>
<dbReference type="PROSITE" id="PS00166">
    <property type="entry name" value="ENOYL_COA_HYDRATASE"/>
    <property type="match status" value="1"/>
</dbReference>
<dbReference type="InterPro" id="IPR001753">
    <property type="entry name" value="Enoyl-CoA_hydra/iso"/>
</dbReference>
<dbReference type="InterPro" id="IPR051683">
    <property type="entry name" value="Enoyl-CoA_Hydratase/Isomerase"/>
</dbReference>